<evidence type="ECO:0000256" key="1">
    <source>
        <dbReference type="ARBA" id="ARBA00038473"/>
    </source>
</evidence>
<accession>A0A8H8BVM2</accession>
<dbReference type="Gene3D" id="3.40.710.10">
    <property type="entry name" value="DD-peptidase/beta-lactamase superfamily"/>
    <property type="match status" value="1"/>
</dbReference>
<protein>
    <recommendedName>
        <fullName evidence="6">Beta-lactamase-related domain-containing protein</fullName>
    </recommendedName>
</protein>
<feature type="domain" description="Beta-lactamase-like ARB-00930-like C-terminal" evidence="3">
    <location>
        <begin position="451"/>
        <end position="595"/>
    </location>
</feature>
<organism evidence="4 5">
    <name type="scientific">Cadophora malorum</name>
    <dbReference type="NCBI Taxonomy" id="108018"/>
    <lineage>
        <taxon>Eukaryota</taxon>
        <taxon>Fungi</taxon>
        <taxon>Dikarya</taxon>
        <taxon>Ascomycota</taxon>
        <taxon>Pezizomycotina</taxon>
        <taxon>Leotiomycetes</taxon>
        <taxon>Helotiales</taxon>
        <taxon>Ploettnerulaceae</taxon>
        <taxon>Cadophora</taxon>
    </lineage>
</organism>
<feature type="domain" description="Beta-lactamase-related" evidence="2">
    <location>
        <begin position="107"/>
        <end position="430"/>
    </location>
</feature>
<dbReference type="PANTHER" id="PTHR22935:SF95">
    <property type="entry name" value="BETA-LACTAMASE-LIKE 1-RELATED"/>
    <property type="match status" value="1"/>
</dbReference>
<dbReference type="Proteomes" id="UP000664132">
    <property type="component" value="Unassembled WGS sequence"/>
</dbReference>
<evidence type="ECO:0000313" key="4">
    <source>
        <dbReference type="EMBL" id="KAG4425318.1"/>
    </source>
</evidence>
<evidence type="ECO:0008006" key="6">
    <source>
        <dbReference type="Google" id="ProtNLM"/>
    </source>
</evidence>
<dbReference type="InterPro" id="IPR058664">
    <property type="entry name" value="ARB_00930-like_C"/>
</dbReference>
<dbReference type="InterPro" id="IPR012338">
    <property type="entry name" value="Beta-lactam/transpept-like"/>
</dbReference>
<keyword evidence="5" id="KW-1185">Reference proteome</keyword>
<dbReference type="SUPFAM" id="SSF56601">
    <property type="entry name" value="beta-lactamase/transpeptidase-like"/>
    <property type="match status" value="1"/>
</dbReference>
<dbReference type="Pfam" id="PF00144">
    <property type="entry name" value="Beta-lactamase"/>
    <property type="match status" value="1"/>
</dbReference>
<reference evidence="4" key="1">
    <citation type="submission" date="2021-02" db="EMBL/GenBank/DDBJ databases">
        <title>Genome sequence Cadophora malorum strain M34.</title>
        <authorList>
            <person name="Stefanovic E."/>
            <person name="Vu D."/>
            <person name="Scully C."/>
            <person name="Dijksterhuis J."/>
            <person name="Roader J."/>
            <person name="Houbraken J."/>
        </authorList>
    </citation>
    <scope>NUCLEOTIDE SEQUENCE</scope>
    <source>
        <strain evidence="4">M34</strain>
    </source>
</reference>
<comment type="caution">
    <text evidence="4">The sequence shown here is derived from an EMBL/GenBank/DDBJ whole genome shotgun (WGS) entry which is preliminary data.</text>
</comment>
<dbReference type="EMBL" id="JAFJYH010000011">
    <property type="protein sequence ID" value="KAG4425318.1"/>
    <property type="molecule type" value="Genomic_DNA"/>
</dbReference>
<comment type="similarity">
    <text evidence="1">Belongs to the beta-lactamase family.</text>
</comment>
<dbReference type="AlphaFoldDB" id="A0A8H8BVM2"/>
<gene>
    <name evidence="4" type="ORF">IFR04_001468</name>
</gene>
<dbReference type="Pfam" id="PF26335">
    <property type="entry name" value="ARB_00930_C"/>
    <property type="match status" value="1"/>
</dbReference>
<dbReference type="InterPro" id="IPR001466">
    <property type="entry name" value="Beta-lactam-related"/>
</dbReference>
<evidence type="ECO:0000259" key="2">
    <source>
        <dbReference type="Pfam" id="PF00144"/>
    </source>
</evidence>
<evidence type="ECO:0000313" key="5">
    <source>
        <dbReference type="Proteomes" id="UP000664132"/>
    </source>
</evidence>
<dbReference type="OrthoDB" id="10250282at2759"/>
<dbReference type="PANTHER" id="PTHR22935">
    <property type="entry name" value="PENICILLIN-BINDING PROTEIN"/>
    <property type="match status" value="1"/>
</dbReference>
<dbReference type="InterPro" id="IPR051478">
    <property type="entry name" value="Beta-lactamase-like_AB/R"/>
</dbReference>
<proteinExistence type="inferred from homology"/>
<sequence length="596" mass="63957">MKFSFQDVVILTSFAGSTHANYLGPRFPSPIDLTSNSSIVTAGWKNVSVALDTYIAGGRFNATTLPLDKLKEITFSAGMFSIHDPAASQLQYHHITEDAKASPGTHTLDGDSIYRLASVSKLITVFASLLAFDDDHWEQPITNFIPGISNSSFNDAGDDSVLRSQWDNVSLRALASQISGLPRDPSPWFADIALYDPVTSAPPPRPEKYGLPPLTPEEVAPYLPCLLTPKSEDCSPSEVFEANQGRPPAFKPWQTTAYANTNFILLGIALANITGKPLPDVYPDLVFEPLGMSRSKSVSPPESEWSDYVIAANDSRVWAAQGGVTIGSGGLFSTLNDLAKFGTALMNSTLLSPIKTREWMKPVSHTAALDFSVGAPWEIYRYEHPVTAVVSDVYTKLGDAGNYTAFACMVPDYDAGFNVLTTSYIPEKSALASTIADIITTTMLPALEAQAAAEATQSFAGTYKTSDPSLNSSMTITYNDTSIDPGLYITSYTSSGTDMMPLLPFVSGGRTAKLQASIQTSGQMAFRAVPGKVIYSPGSFLGPFLKMSEANGDWLQVDGLTYGGVGMSLFVFDVGSDGKATCVSHEATRATLQRVT</sequence>
<evidence type="ECO:0000259" key="3">
    <source>
        <dbReference type="Pfam" id="PF26335"/>
    </source>
</evidence>
<name>A0A8H8BVM2_9HELO</name>